<keyword evidence="5 7" id="KW-1133">Transmembrane helix</keyword>
<dbReference type="InterPro" id="IPR051800">
    <property type="entry name" value="PqiA-PqiB_transport"/>
</dbReference>
<evidence type="ECO:0000256" key="2">
    <source>
        <dbReference type="ARBA" id="ARBA00022475"/>
    </source>
</evidence>
<dbReference type="PANTHER" id="PTHR30462">
    <property type="entry name" value="INTERMEMBRANE TRANSPORT PROTEIN PQIB-RELATED"/>
    <property type="match status" value="1"/>
</dbReference>
<dbReference type="STRING" id="888741.HMPREF9098_1076"/>
<protein>
    <recommendedName>
        <fullName evidence="8">Mce/MlaD domain-containing protein</fullName>
    </recommendedName>
</protein>
<evidence type="ECO:0000259" key="8">
    <source>
        <dbReference type="Pfam" id="PF02470"/>
    </source>
</evidence>
<dbReference type="Proteomes" id="UP000004088">
    <property type="component" value="Unassembled WGS sequence"/>
</dbReference>
<dbReference type="InterPro" id="IPR003399">
    <property type="entry name" value="Mce/MlaD"/>
</dbReference>
<evidence type="ECO:0000256" key="4">
    <source>
        <dbReference type="ARBA" id="ARBA00022692"/>
    </source>
</evidence>
<organism evidence="9 10">
    <name type="scientific">Kingella denitrificans ATCC 33394</name>
    <dbReference type="NCBI Taxonomy" id="888741"/>
    <lineage>
        <taxon>Bacteria</taxon>
        <taxon>Pseudomonadati</taxon>
        <taxon>Pseudomonadota</taxon>
        <taxon>Betaproteobacteria</taxon>
        <taxon>Neisseriales</taxon>
        <taxon>Neisseriaceae</taxon>
        <taxon>Kingella</taxon>
    </lineage>
</organism>
<gene>
    <name evidence="9" type="ORF">HMPREF9098_1076</name>
</gene>
<keyword evidence="3" id="KW-0997">Cell inner membrane</keyword>
<keyword evidence="10" id="KW-1185">Reference proteome</keyword>
<dbReference type="GO" id="GO:0005886">
    <property type="term" value="C:plasma membrane"/>
    <property type="evidence" value="ECO:0007669"/>
    <property type="project" value="UniProtKB-SubCell"/>
</dbReference>
<proteinExistence type="predicted"/>
<feature type="domain" description="Mce/MlaD" evidence="8">
    <location>
        <begin position="291"/>
        <end position="394"/>
    </location>
</feature>
<evidence type="ECO:0000256" key="6">
    <source>
        <dbReference type="ARBA" id="ARBA00023136"/>
    </source>
</evidence>
<reference evidence="9 10" key="1">
    <citation type="submission" date="2011-01" db="EMBL/GenBank/DDBJ databases">
        <authorList>
            <person name="Muzny D."/>
            <person name="Qin X."/>
            <person name="Deng J."/>
            <person name="Jiang H."/>
            <person name="Liu Y."/>
            <person name="Qu J."/>
            <person name="Song X.-Z."/>
            <person name="Zhang L."/>
            <person name="Thornton R."/>
            <person name="Coyle M."/>
            <person name="Francisco L."/>
            <person name="Jackson L."/>
            <person name="Javaid M."/>
            <person name="Korchina V."/>
            <person name="Kovar C."/>
            <person name="Mata R."/>
            <person name="Mathew T."/>
            <person name="Ngo R."/>
            <person name="Nguyen L."/>
            <person name="Nguyen N."/>
            <person name="Okwuonu G."/>
            <person name="Ongeri F."/>
            <person name="Pham C."/>
            <person name="Simmons D."/>
            <person name="Wilczek-Boney K."/>
            <person name="Hale W."/>
            <person name="Jakkamsetti A."/>
            <person name="Pham P."/>
            <person name="Ruth R."/>
            <person name="San Lucas F."/>
            <person name="Warren J."/>
            <person name="Zhang J."/>
            <person name="Zhao Z."/>
            <person name="Zhou C."/>
            <person name="Zhu D."/>
            <person name="Lee S."/>
            <person name="Bess C."/>
            <person name="Blankenburg K."/>
            <person name="Forbes L."/>
            <person name="Fu Q."/>
            <person name="Gubbala S."/>
            <person name="Hirani K."/>
            <person name="Jayaseelan J.C."/>
            <person name="Lara F."/>
            <person name="Munidasa M."/>
            <person name="Palculict T."/>
            <person name="Patil S."/>
            <person name="Pu L.-L."/>
            <person name="Saada N."/>
            <person name="Tang L."/>
            <person name="Weissenberger G."/>
            <person name="Zhu Y."/>
            <person name="Hemphill L."/>
            <person name="Shang Y."/>
            <person name="Youmans B."/>
            <person name="Ayvaz T."/>
            <person name="Ross M."/>
            <person name="Santibanez J."/>
            <person name="Aqrawi P."/>
            <person name="Gross S."/>
            <person name="Joshi V."/>
            <person name="Fowler G."/>
            <person name="Nazareth L."/>
            <person name="Reid J."/>
            <person name="Worley K."/>
            <person name="Petrosino J."/>
            <person name="Highlander S."/>
            <person name="Gibbs R."/>
        </authorList>
    </citation>
    <scope>NUCLEOTIDE SEQUENCE [LARGE SCALE GENOMIC DNA]</scope>
    <source>
        <strain evidence="9 10">ATCC 33394</strain>
    </source>
</reference>
<dbReference type="PANTHER" id="PTHR30462:SF2">
    <property type="entry name" value="INTERMEMBRANE TRANSPORT PROTEIN PQIB"/>
    <property type="match status" value="1"/>
</dbReference>
<keyword evidence="6 7" id="KW-0472">Membrane</keyword>
<evidence type="ECO:0000256" key="3">
    <source>
        <dbReference type="ARBA" id="ARBA00022519"/>
    </source>
</evidence>
<dbReference type="Pfam" id="PF02470">
    <property type="entry name" value="MlaD"/>
    <property type="match status" value="3"/>
</dbReference>
<evidence type="ECO:0000313" key="10">
    <source>
        <dbReference type="Proteomes" id="UP000004088"/>
    </source>
</evidence>
<accession>F0EYZ2</accession>
<dbReference type="HOGENOM" id="CLU_018765_3_1_4"/>
<dbReference type="EMBL" id="AEWV01000015">
    <property type="protein sequence ID" value="EGC17750.1"/>
    <property type="molecule type" value="Genomic_DNA"/>
</dbReference>
<feature type="transmembrane region" description="Helical" evidence="7">
    <location>
        <begin position="21"/>
        <end position="38"/>
    </location>
</feature>
<evidence type="ECO:0000256" key="5">
    <source>
        <dbReference type="ARBA" id="ARBA00022989"/>
    </source>
</evidence>
<dbReference type="NCBIfam" id="NF008070">
    <property type="entry name" value="PRK10807.1"/>
    <property type="match status" value="1"/>
</dbReference>
<sequence>MTESSKHRHAHVRQSKTLASTVWIIPLIAAIAGIWLLVDYSRQQGPEITLLMDNAEGIEVNTTTIRLLNVEIGRVSSIRLRPDHKGVEVVAKLQPNAREMMREDTQFWVVKPRIDQNGVTGLNTLLSGSYISFAPGSSQEEASTFTVSELPPISAMGQHGLRLKLVGHNSKMLGAGSPVMFENLTVGSVETAKFNPKTQNVEYSIFIQSPNDVLVKSNSQFWLDSGVSVRLDGGGVKIDSAPLPAILSGAIAFNTPTAAVGQKVQAAANNQEFTVFNDRAELENKPNERTLYYVVFFKNSVRGLEAGAPVEYRGMRIGTVAQVPYFQDGDSAKLFENGWVPVRLRLDPDSMERGDEPQTREYWQNAMQAAFGKGLVATLSSNNLVLGSKMVELVDSSSGDALLKPHAQYNGHTVIASKGSGGLDELQDKVGRLLDKFNSLPLDKTLGELNGSLNQLKQTLASANRLLGQNSTQKMPAELNATLQELRKTLQGVSPESPMYQDIQQTLAALNRTLQDVQPLVRTLNEKPNALIFNQNGKDPIPRGK</sequence>
<name>F0EYZ2_9NEIS</name>
<feature type="domain" description="Mce/MlaD" evidence="8">
    <location>
        <begin position="162"/>
        <end position="221"/>
    </location>
</feature>
<evidence type="ECO:0000313" key="9">
    <source>
        <dbReference type="EMBL" id="EGC17750.1"/>
    </source>
</evidence>
<dbReference type="AlphaFoldDB" id="F0EYZ2"/>
<evidence type="ECO:0000256" key="1">
    <source>
        <dbReference type="ARBA" id="ARBA00004533"/>
    </source>
</evidence>
<comment type="subcellular location">
    <subcellularLocation>
        <location evidence="1">Cell inner membrane</location>
    </subcellularLocation>
</comment>
<feature type="domain" description="Mce/MlaD" evidence="8">
    <location>
        <begin position="45"/>
        <end position="136"/>
    </location>
</feature>
<keyword evidence="4 7" id="KW-0812">Transmembrane</keyword>
<dbReference type="RefSeq" id="WP_003782497.1">
    <property type="nucleotide sequence ID" value="NZ_GL870929.1"/>
</dbReference>
<comment type="caution">
    <text evidence="9">The sequence shown here is derived from an EMBL/GenBank/DDBJ whole genome shotgun (WGS) entry which is preliminary data.</text>
</comment>
<keyword evidence="2" id="KW-1003">Cell membrane</keyword>
<evidence type="ECO:0000256" key="7">
    <source>
        <dbReference type="SAM" id="Phobius"/>
    </source>
</evidence>